<reference evidence="1 2" key="1">
    <citation type="submission" date="2019-06" db="EMBL/GenBank/DDBJ databases">
        <title>A chromosomal-level reference genome of Carpinus fangiana (Coryloideae, Betulaceae).</title>
        <authorList>
            <person name="Yang X."/>
            <person name="Wang Z."/>
            <person name="Zhang L."/>
            <person name="Hao G."/>
            <person name="Liu J."/>
            <person name="Yang Y."/>
        </authorList>
    </citation>
    <scope>NUCLEOTIDE SEQUENCE [LARGE SCALE GENOMIC DNA]</scope>
    <source>
        <strain evidence="1">Cfa_2016G</strain>
        <tissue evidence="1">Leaf</tissue>
    </source>
</reference>
<dbReference type="EMBL" id="CM017324">
    <property type="protein sequence ID" value="KAE8037830.1"/>
    <property type="molecule type" value="Genomic_DNA"/>
</dbReference>
<dbReference type="GO" id="GO:0016491">
    <property type="term" value="F:oxidoreductase activity"/>
    <property type="evidence" value="ECO:0007669"/>
    <property type="project" value="InterPro"/>
</dbReference>
<gene>
    <name evidence="1" type="ORF">FH972_010385</name>
</gene>
<evidence type="ECO:0000313" key="2">
    <source>
        <dbReference type="Proteomes" id="UP000327013"/>
    </source>
</evidence>
<name>A0A660KQ57_9ROSI</name>
<accession>A0A660KQ57</accession>
<dbReference type="SUPFAM" id="SSF51430">
    <property type="entry name" value="NAD(P)-linked oxidoreductase"/>
    <property type="match status" value="1"/>
</dbReference>
<dbReference type="InterPro" id="IPR036812">
    <property type="entry name" value="NAD(P)_OxRdtase_dom_sf"/>
</dbReference>
<dbReference type="Proteomes" id="UP000327013">
    <property type="component" value="Chromosome 4"/>
</dbReference>
<keyword evidence="2" id="KW-1185">Reference proteome</keyword>
<evidence type="ECO:0008006" key="3">
    <source>
        <dbReference type="Google" id="ProtNLM"/>
    </source>
</evidence>
<dbReference type="OrthoDB" id="685712at2759"/>
<dbReference type="PRINTS" id="PR00069">
    <property type="entry name" value="ALDKETRDTASE"/>
</dbReference>
<dbReference type="InterPro" id="IPR020471">
    <property type="entry name" value="AKR"/>
</dbReference>
<sequence>MESFKVVYIAADIGYDISCLCIINVQYNTGKTFCLGIELAFLGNAQEAWTSDILMFLLDVVEASERKLCVTKHTGLLQLEWGRLSSGHRPSDMEMQSFGNLQLEYIDLYLIRWPITVKRGKGGWPFAEEDLMPMDFKSVWAAMEECQRLGLAKFIGVEMSPVWQQKKLRDFCKANGIVVTAFSPLGAKGTSWGTNHVMENEVLMEIAKARGKTVAQELSEDDNKKISETKQHRMMLKEELISTRGPYKSVEELWDGEL</sequence>
<dbReference type="PANTHER" id="PTHR11732">
    <property type="entry name" value="ALDO/KETO REDUCTASE"/>
    <property type="match status" value="1"/>
</dbReference>
<organism evidence="1 2">
    <name type="scientific">Carpinus fangiana</name>
    <dbReference type="NCBI Taxonomy" id="176857"/>
    <lineage>
        <taxon>Eukaryota</taxon>
        <taxon>Viridiplantae</taxon>
        <taxon>Streptophyta</taxon>
        <taxon>Embryophyta</taxon>
        <taxon>Tracheophyta</taxon>
        <taxon>Spermatophyta</taxon>
        <taxon>Magnoliopsida</taxon>
        <taxon>eudicotyledons</taxon>
        <taxon>Gunneridae</taxon>
        <taxon>Pentapetalae</taxon>
        <taxon>rosids</taxon>
        <taxon>fabids</taxon>
        <taxon>Fagales</taxon>
        <taxon>Betulaceae</taxon>
        <taxon>Carpinus</taxon>
    </lineage>
</organism>
<proteinExistence type="predicted"/>
<evidence type="ECO:0000313" key="1">
    <source>
        <dbReference type="EMBL" id="KAE8037830.1"/>
    </source>
</evidence>
<protein>
    <recommendedName>
        <fullName evidence="3">NADP-dependent oxidoreductase domain-containing protein</fullName>
    </recommendedName>
</protein>
<dbReference type="Gene3D" id="3.20.20.100">
    <property type="entry name" value="NADP-dependent oxidoreductase domain"/>
    <property type="match status" value="1"/>
</dbReference>
<dbReference type="AlphaFoldDB" id="A0A660KQ57"/>